<evidence type="ECO:0000256" key="7">
    <source>
        <dbReference type="ARBA" id="ARBA00023180"/>
    </source>
</evidence>
<dbReference type="OrthoDB" id="6117597at2759"/>
<keyword evidence="4 8" id="KW-1133">Transmembrane helix</keyword>
<dbReference type="AlphaFoldDB" id="A0A8J2L9Y5"/>
<evidence type="ECO:0000256" key="1">
    <source>
        <dbReference type="ARBA" id="ARBA00004651"/>
    </source>
</evidence>
<keyword evidence="10" id="KW-1185">Reference proteome</keyword>
<name>A0A8J2L9Y5_9HEXA</name>
<proteinExistence type="predicted"/>
<keyword evidence="2" id="KW-1003">Cell membrane</keyword>
<keyword evidence="7" id="KW-0325">Glycoprotein</keyword>
<gene>
    <name evidence="9" type="ORF">AFUS01_LOCUS41109</name>
</gene>
<reference evidence="9" key="1">
    <citation type="submission" date="2021-06" db="EMBL/GenBank/DDBJ databases">
        <authorList>
            <person name="Hodson N. C."/>
            <person name="Mongue J. A."/>
            <person name="Jaron S. K."/>
        </authorList>
    </citation>
    <scope>NUCLEOTIDE SEQUENCE</scope>
</reference>
<dbReference type="InterPro" id="IPR052192">
    <property type="entry name" value="Insect_Ionotropic_Sensory_Rcpt"/>
</dbReference>
<evidence type="ECO:0000256" key="3">
    <source>
        <dbReference type="ARBA" id="ARBA00022692"/>
    </source>
</evidence>
<keyword evidence="6" id="KW-0675">Receptor</keyword>
<feature type="transmembrane region" description="Helical" evidence="8">
    <location>
        <begin position="561"/>
        <end position="585"/>
    </location>
</feature>
<sequence>MKHLGLPLSNFLEQFKNNPDTFEVTLMVPKLDLLSELALLLIEEYPSGSCIFSHHSKINFGVGAIQNSRFNLQTKRYLSHESLKILHVTRKEILLLLGFFKKLVYLGAPHRDRFIFLGEDQILREFFTADIISSLKYKFGITVTGTLYKDPAIYNAGQMETSSGYPLFERNMNNLPGRSLKISAYPNPPFFYVDKERNFGGAYYNMLFHVGVKHNFTLNIDYRTPKGSGFYKNGIWNGMTGDVYYRRANVGMFMGLTVERFEIMDMVYVQPAIVRFMTRQPERRVNSMAVFYPFKPLTWLTILLGHIGSSIMLYVILSVKKYRNSLDQAICIPYQSTLSQGFDDRLPIEGRFLVAIFLLYMIVISTGYQSDLVSWLALPTLENIPGDFPTLDKRPDYKVIFNYHSGTSYHYFNNARSGFIKNIRQRFILEPDIQKCVAKAALEKRTICISWGPVITRAVLSNLTLPGPFQPMVSFCEPAVSFPEGYAFQRNSIFRDSFELLAKFWRDSGLIPRWDSEVYGRFRSKGKMWLKSQKSSELYSKLVDQWRIYLGTVRPFTFANVISAFAVLMGGIILAASLFAGEIYLKMSLF</sequence>
<feature type="transmembrane region" description="Helical" evidence="8">
    <location>
        <begin position="297"/>
        <end position="317"/>
    </location>
</feature>
<dbReference type="PANTHER" id="PTHR42643:SF24">
    <property type="entry name" value="IONOTROPIC RECEPTOR 60A"/>
    <property type="match status" value="1"/>
</dbReference>
<protein>
    <recommendedName>
        <fullName evidence="11">Ionotropic receptor</fullName>
    </recommendedName>
</protein>
<organism evidence="9 10">
    <name type="scientific">Allacma fusca</name>
    <dbReference type="NCBI Taxonomy" id="39272"/>
    <lineage>
        <taxon>Eukaryota</taxon>
        <taxon>Metazoa</taxon>
        <taxon>Ecdysozoa</taxon>
        <taxon>Arthropoda</taxon>
        <taxon>Hexapoda</taxon>
        <taxon>Collembola</taxon>
        <taxon>Symphypleona</taxon>
        <taxon>Sminthuridae</taxon>
        <taxon>Allacma</taxon>
    </lineage>
</organism>
<comment type="subcellular location">
    <subcellularLocation>
        <location evidence="1">Cell membrane</location>
        <topology evidence="1">Multi-pass membrane protein</topology>
    </subcellularLocation>
</comment>
<dbReference type="Proteomes" id="UP000708208">
    <property type="component" value="Unassembled WGS sequence"/>
</dbReference>
<keyword evidence="5 8" id="KW-0472">Membrane</keyword>
<evidence type="ECO:0000313" key="10">
    <source>
        <dbReference type="Proteomes" id="UP000708208"/>
    </source>
</evidence>
<evidence type="ECO:0000313" key="9">
    <source>
        <dbReference type="EMBL" id="CAG7831362.1"/>
    </source>
</evidence>
<accession>A0A8J2L9Y5</accession>
<keyword evidence="3 8" id="KW-0812">Transmembrane</keyword>
<evidence type="ECO:0008006" key="11">
    <source>
        <dbReference type="Google" id="ProtNLM"/>
    </source>
</evidence>
<evidence type="ECO:0000256" key="4">
    <source>
        <dbReference type="ARBA" id="ARBA00022989"/>
    </source>
</evidence>
<comment type="caution">
    <text evidence="9">The sequence shown here is derived from an EMBL/GenBank/DDBJ whole genome shotgun (WGS) entry which is preliminary data.</text>
</comment>
<evidence type="ECO:0000256" key="8">
    <source>
        <dbReference type="SAM" id="Phobius"/>
    </source>
</evidence>
<evidence type="ECO:0000256" key="2">
    <source>
        <dbReference type="ARBA" id="ARBA00022475"/>
    </source>
</evidence>
<dbReference type="PANTHER" id="PTHR42643">
    <property type="entry name" value="IONOTROPIC RECEPTOR 20A-RELATED"/>
    <property type="match status" value="1"/>
</dbReference>
<dbReference type="EMBL" id="CAJVCH010560145">
    <property type="protein sequence ID" value="CAG7831362.1"/>
    <property type="molecule type" value="Genomic_DNA"/>
</dbReference>
<evidence type="ECO:0000256" key="6">
    <source>
        <dbReference type="ARBA" id="ARBA00023170"/>
    </source>
</evidence>
<evidence type="ECO:0000256" key="5">
    <source>
        <dbReference type="ARBA" id="ARBA00023136"/>
    </source>
</evidence>
<dbReference type="GO" id="GO:0005886">
    <property type="term" value="C:plasma membrane"/>
    <property type="evidence" value="ECO:0007669"/>
    <property type="project" value="UniProtKB-SubCell"/>
</dbReference>